<dbReference type="Proteomes" id="UP000320390">
    <property type="component" value="Chromosome"/>
</dbReference>
<evidence type="ECO:0000256" key="3">
    <source>
        <dbReference type="ARBA" id="ARBA00023163"/>
    </source>
</evidence>
<keyword evidence="2" id="KW-0731">Sigma factor</keyword>
<dbReference type="InterPro" id="IPR036388">
    <property type="entry name" value="WH-like_DNA-bd_sf"/>
</dbReference>
<name>A0A518ETF1_9BACT</name>
<dbReference type="InterPro" id="IPR053812">
    <property type="entry name" value="HTH_Sigma70_ECF-like"/>
</dbReference>
<dbReference type="GO" id="GO:0016987">
    <property type="term" value="F:sigma factor activity"/>
    <property type="evidence" value="ECO:0007669"/>
    <property type="project" value="UniProtKB-KW"/>
</dbReference>
<proteinExistence type="predicted"/>
<organism evidence="5 6">
    <name type="scientific">Saltatorellus ferox</name>
    <dbReference type="NCBI Taxonomy" id="2528018"/>
    <lineage>
        <taxon>Bacteria</taxon>
        <taxon>Pseudomonadati</taxon>
        <taxon>Planctomycetota</taxon>
        <taxon>Planctomycetia</taxon>
        <taxon>Planctomycetia incertae sedis</taxon>
        <taxon>Saltatorellus</taxon>
    </lineage>
</organism>
<reference evidence="5 6" key="1">
    <citation type="submission" date="2019-02" db="EMBL/GenBank/DDBJ databases">
        <title>Deep-cultivation of Planctomycetes and their phenomic and genomic characterization uncovers novel biology.</title>
        <authorList>
            <person name="Wiegand S."/>
            <person name="Jogler M."/>
            <person name="Boedeker C."/>
            <person name="Pinto D."/>
            <person name="Vollmers J."/>
            <person name="Rivas-Marin E."/>
            <person name="Kohn T."/>
            <person name="Peeters S.H."/>
            <person name="Heuer A."/>
            <person name="Rast P."/>
            <person name="Oberbeckmann S."/>
            <person name="Bunk B."/>
            <person name="Jeske O."/>
            <person name="Meyerdierks A."/>
            <person name="Storesund J.E."/>
            <person name="Kallscheuer N."/>
            <person name="Luecker S."/>
            <person name="Lage O.M."/>
            <person name="Pohl T."/>
            <person name="Merkel B.J."/>
            <person name="Hornburger P."/>
            <person name="Mueller R.-W."/>
            <person name="Bruemmer F."/>
            <person name="Labrenz M."/>
            <person name="Spormann A.M."/>
            <person name="Op den Camp H."/>
            <person name="Overmann J."/>
            <person name="Amann R."/>
            <person name="Jetten M.S.M."/>
            <person name="Mascher T."/>
            <person name="Medema M.H."/>
            <person name="Devos D.P."/>
            <person name="Kaster A.-K."/>
            <person name="Ovreas L."/>
            <person name="Rohde M."/>
            <person name="Galperin M.Y."/>
            <person name="Jogler C."/>
        </authorList>
    </citation>
    <scope>NUCLEOTIDE SEQUENCE [LARGE SCALE GENOMIC DNA]</scope>
    <source>
        <strain evidence="5 6">Poly30</strain>
    </source>
</reference>
<protein>
    <submittedName>
        <fullName evidence="5">ECF sigma factor</fullName>
    </submittedName>
</protein>
<dbReference type="OrthoDB" id="278371at2"/>
<gene>
    <name evidence="5" type="ORF">Poly30_28790</name>
</gene>
<keyword evidence="1" id="KW-0805">Transcription regulation</keyword>
<dbReference type="Gene3D" id="1.10.1740.10">
    <property type="match status" value="1"/>
</dbReference>
<keyword evidence="6" id="KW-1185">Reference proteome</keyword>
<evidence type="ECO:0000259" key="4">
    <source>
        <dbReference type="Pfam" id="PF07638"/>
    </source>
</evidence>
<dbReference type="InterPro" id="IPR011517">
    <property type="entry name" value="RNA_pol_sigma70_ECF-like"/>
</dbReference>
<dbReference type="SUPFAM" id="SSF88659">
    <property type="entry name" value="Sigma3 and sigma4 domains of RNA polymerase sigma factors"/>
    <property type="match status" value="1"/>
</dbReference>
<evidence type="ECO:0000256" key="1">
    <source>
        <dbReference type="ARBA" id="ARBA00023015"/>
    </source>
</evidence>
<dbReference type="PANTHER" id="PTHR43133:SF39">
    <property type="entry name" value="SIMILAR TO RNA POLYMERASE SIGMA-E FACTOR"/>
    <property type="match status" value="1"/>
</dbReference>
<dbReference type="InterPro" id="IPR013324">
    <property type="entry name" value="RNA_pol_sigma_r3/r4-like"/>
</dbReference>
<evidence type="ECO:0000256" key="2">
    <source>
        <dbReference type="ARBA" id="ARBA00023082"/>
    </source>
</evidence>
<keyword evidence="3" id="KW-0804">Transcription</keyword>
<feature type="domain" description="RNA polymerase sigma-70 ECF-like HTH" evidence="4">
    <location>
        <begin position="9"/>
        <end position="197"/>
    </location>
</feature>
<dbReference type="PANTHER" id="PTHR43133">
    <property type="entry name" value="RNA POLYMERASE ECF-TYPE SIGMA FACTO"/>
    <property type="match status" value="1"/>
</dbReference>
<dbReference type="InterPro" id="IPR039425">
    <property type="entry name" value="RNA_pol_sigma-70-like"/>
</dbReference>
<evidence type="ECO:0000313" key="6">
    <source>
        <dbReference type="Proteomes" id="UP000320390"/>
    </source>
</evidence>
<dbReference type="AlphaFoldDB" id="A0A518ETF1"/>
<dbReference type="Gene3D" id="1.10.10.10">
    <property type="entry name" value="Winged helix-like DNA-binding domain superfamily/Winged helix DNA-binding domain"/>
    <property type="match status" value="1"/>
</dbReference>
<dbReference type="RefSeq" id="WP_145198315.1">
    <property type="nucleotide sequence ID" value="NZ_CP036434.1"/>
</dbReference>
<sequence>MTDDTRALDLLTRVQNGDAGAAAELLPILYGELKRIARENMGRERVGHTLQPTALVHEAWMRILGPSSASGGSGNAPAFNGREHFLKTAAQVMRHVLVDHARARNADKRGGGATASGAHSIELDEMLDGYESEGTDLVELDDALQELGRTDPDLAKVVELRTFGGLTMDEVAAAIGVSKATAERRARLARIWLANALGHE</sequence>
<dbReference type="NCBIfam" id="TIGR02999">
    <property type="entry name" value="Sig-70_X6"/>
    <property type="match status" value="1"/>
</dbReference>
<accession>A0A518ETF1</accession>
<evidence type="ECO:0000313" key="5">
    <source>
        <dbReference type="EMBL" id="QDV07355.1"/>
    </source>
</evidence>
<dbReference type="EMBL" id="CP036434">
    <property type="protein sequence ID" value="QDV07355.1"/>
    <property type="molecule type" value="Genomic_DNA"/>
</dbReference>
<dbReference type="Pfam" id="PF07638">
    <property type="entry name" value="Sigma70_ECF"/>
    <property type="match status" value="1"/>
</dbReference>